<dbReference type="AlphaFoldDB" id="A0A6J6MA74"/>
<dbReference type="EMBL" id="CAEZWR010000121">
    <property type="protein sequence ID" value="CAB4670209.1"/>
    <property type="molecule type" value="Genomic_DNA"/>
</dbReference>
<gene>
    <name evidence="1" type="ORF">UFOPK2282_01037</name>
</gene>
<proteinExistence type="predicted"/>
<accession>A0A6J6MA74</accession>
<organism evidence="1">
    <name type="scientific">freshwater metagenome</name>
    <dbReference type="NCBI Taxonomy" id="449393"/>
    <lineage>
        <taxon>unclassified sequences</taxon>
        <taxon>metagenomes</taxon>
        <taxon>ecological metagenomes</taxon>
    </lineage>
</organism>
<reference evidence="1" key="1">
    <citation type="submission" date="2020-05" db="EMBL/GenBank/DDBJ databases">
        <authorList>
            <person name="Chiriac C."/>
            <person name="Salcher M."/>
            <person name="Ghai R."/>
            <person name="Kavagutti S V."/>
        </authorList>
    </citation>
    <scope>NUCLEOTIDE SEQUENCE</scope>
</reference>
<name>A0A6J6MA74_9ZZZZ</name>
<sequence>MGEPIDPVIRLRIGLLQIVQPKVLVSHPWQLFAGVDEFNLAFGLAAGDSLSLVFRNGFHVFIRCRAITTHHNAVEELLRGIH</sequence>
<protein>
    <submittedName>
        <fullName evidence="1">Unannotated protein</fullName>
    </submittedName>
</protein>
<evidence type="ECO:0000313" key="1">
    <source>
        <dbReference type="EMBL" id="CAB4670209.1"/>
    </source>
</evidence>